<feature type="non-terminal residue" evidence="2">
    <location>
        <position position="302"/>
    </location>
</feature>
<feature type="non-terminal residue" evidence="2">
    <location>
        <position position="1"/>
    </location>
</feature>
<keyword evidence="3" id="KW-1185">Reference proteome</keyword>
<organism evidence="2 3">
    <name type="scientific">Pristionchus mayeri</name>
    <dbReference type="NCBI Taxonomy" id="1317129"/>
    <lineage>
        <taxon>Eukaryota</taxon>
        <taxon>Metazoa</taxon>
        <taxon>Ecdysozoa</taxon>
        <taxon>Nematoda</taxon>
        <taxon>Chromadorea</taxon>
        <taxon>Rhabditida</taxon>
        <taxon>Rhabditina</taxon>
        <taxon>Diplogasteromorpha</taxon>
        <taxon>Diplogasteroidea</taxon>
        <taxon>Neodiplogasteridae</taxon>
        <taxon>Pristionchus</taxon>
    </lineage>
</organism>
<protein>
    <submittedName>
        <fullName evidence="2">Uncharacterized protein</fullName>
    </submittedName>
</protein>
<evidence type="ECO:0000313" key="2">
    <source>
        <dbReference type="EMBL" id="GMR53718.1"/>
    </source>
</evidence>
<sequence>QGRPHPSPHYEQIDENELLYGEGISSSVTEPSTTIIQTHLEMLASHLDQQIESVKKDVSKLRKSVLSEIQNVKNDLSSMSLTQVSKASPSSLPISHHSPRVLLPPRSHFRTPNSLDRVTPRDRSRSPIAQRVTPSKPLHVTQTIKCSFCSSICYYTRQCTIIKSVASRVSLMQPGQCLRCFRLMNSAHSATCELDPCKRGCVDEKLKAIGEYHPKCLRNALPSGWTRERIPINTRSMMEKLVNGVAYFGREVAILDNSPFRAVLRKKEEVCELRRIMKRVADGGRIPSPPATTTPICVLQET</sequence>
<gene>
    <name evidence="2" type="ORF">PMAYCL1PPCAC_23913</name>
</gene>
<accession>A0AAN5CZ96</accession>
<dbReference type="Proteomes" id="UP001328107">
    <property type="component" value="Unassembled WGS sequence"/>
</dbReference>
<proteinExistence type="predicted"/>
<comment type="caution">
    <text evidence="2">The sequence shown here is derived from an EMBL/GenBank/DDBJ whole genome shotgun (WGS) entry which is preliminary data.</text>
</comment>
<dbReference type="AlphaFoldDB" id="A0AAN5CZ96"/>
<reference evidence="3" key="1">
    <citation type="submission" date="2022-10" db="EMBL/GenBank/DDBJ databases">
        <title>Genome assembly of Pristionchus species.</title>
        <authorList>
            <person name="Yoshida K."/>
            <person name="Sommer R.J."/>
        </authorList>
    </citation>
    <scope>NUCLEOTIDE SEQUENCE [LARGE SCALE GENOMIC DNA]</scope>
    <source>
        <strain evidence="3">RS5460</strain>
    </source>
</reference>
<feature type="region of interest" description="Disordered" evidence="1">
    <location>
        <begin position="80"/>
        <end position="129"/>
    </location>
</feature>
<evidence type="ECO:0000313" key="3">
    <source>
        <dbReference type="Proteomes" id="UP001328107"/>
    </source>
</evidence>
<name>A0AAN5CZ96_9BILA</name>
<evidence type="ECO:0000256" key="1">
    <source>
        <dbReference type="SAM" id="MobiDB-lite"/>
    </source>
</evidence>
<dbReference type="EMBL" id="BTRK01000005">
    <property type="protein sequence ID" value="GMR53718.1"/>
    <property type="molecule type" value="Genomic_DNA"/>
</dbReference>